<feature type="region of interest" description="Disordered" evidence="1">
    <location>
        <begin position="1"/>
        <end position="39"/>
    </location>
</feature>
<accession>A0A804N0N3</accession>
<evidence type="ECO:0000313" key="2">
    <source>
        <dbReference type="EnsemblPlants" id="Zm00001eb125770_P001"/>
    </source>
</evidence>
<dbReference type="Proteomes" id="UP000007305">
    <property type="component" value="Chromosome 3"/>
</dbReference>
<reference evidence="2" key="2">
    <citation type="submission" date="2019-07" db="EMBL/GenBank/DDBJ databases">
        <authorList>
            <person name="Seetharam A."/>
            <person name="Woodhouse M."/>
            <person name="Cannon E."/>
        </authorList>
    </citation>
    <scope>NUCLEOTIDE SEQUENCE [LARGE SCALE GENOMIC DNA]</scope>
    <source>
        <strain evidence="2">cv. B73</strain>
    </source>
</reference>
<dbReference type="EnsemblPlants" id="Zm00001eb125770_T001">
    <property type="protein sequence ID" value="Zm00001eb125770_P001"/>
    <property type="gene ID" value="Zm00001eb125770"/>
</dbReference>
<keyword evidence="3" id="KW-1185">Reference proteome</keyword>
<evidence type="ECO:0000256" key="1">
    <source>
        <dbReference type="SAM" id="MobiDB-lite"/>
    </source>
</evidence>
<organism evidence="2 3">
    <name type="scientific">Zea mays</name>
    <name type="common">Maize</name>
    <dbReference type="NCBI Taxonomy" id="4577"/>
    <lineage>
        <taxon>Eukaryota</taxon>
        <taxon>Viridiplantae</taxon>
        <taxon>Streptophyta</taxon>
        <taxon>Embryophyta</taxon>
        <taxon>Tracheophyta</taxon>
        <taxon>Spermatophyta</taxon>
        <taxon>Magnoliopsida</taxon>
        <taxon>Liliopsida</taxon>
        <taxon>Poales</taxon>
        <taxon>Poaceae</taxon>
        <taxon>PACMAD clade</taxon>
        <taxon>Panicoideae</taxon>
        <taxon>Andropogonodae</taxon>
        <taxon>Andropogoneae</taxon>
        <taxon>Tripsacinae</taxon>
        <taxon>Zea</taxon>
    </lineage>
</organism>
<evidence type="ECO:0000313" key="3">
    <source>
        <dbReference type="Proteomes" id="UP000007305"/>
    </source>
</evidence>
<reference evidence="3" key="1">
    <citation type="submission" date="2015-12" db="EMBL/GenBank/DDBJ databases">
        <title>Update maize B73 reference genome by single molecule sequencing technologies.</title>
        <authorList>
            <consortium name="Maize Genome Sequencing Project"/>
            <person name="Ware D."/>
        </authorList>
    </citation>
    <scope>NUCLEOTIDE SEQUENCE [LARGE SCALE GENOMIC DNA]</scope>
    <source>
        <strain evidence="3">cv. B73</strain>
    </source>
</reference>
<reference evidence="2" key="3">
    <citation type="submission" date="2021-05" db="UniProtKB">
        <authorList>
            <consortium name="EnsemblPlants"/>
        </authorList>
    </citation>
    <scope>IDENTIFICATION</scope>
    <source>
        <strain evidence="2">cv. B73</strain>
    </source>
</reference>
<name>A0A804N0N3_MAIZE</name>
<dbReference type="Gramene" id="Zm00001eb125770_T001">
    <property type="protein sequence ID" value="Zm00001eb125770_P001"/>
    <property type="gene ID" value="Zm00001eb125770"/>
</dbReference>
<dbReference type="InParanoid" id="A0A804N0N3"/>
<sequence>MEPSTPTHRDRAARPPARSSHTEPSTLRPRLKTDRDRAAQRATPCFPDTICNSLYPNQASGIPFSYQPPPFSIAANLPSLSPSAIPGNQIDQNRCRQSPSLKHTVTSSEAPRCPFLKRRARSTIAQVQSSTCRPCLRVYTARRLVGRCCPRQARWLGLSHASLVPSPAEPTPVASARAGESVAKLLAGAAAWPGAAERLGVQTPAPRSDMEVGSSRCARGRAVELLLARPPSAFQPRSLVRPPLLFPGEPLQISPASELPQRAQPHLRTTPLARSSRAMAMAILSYPSSILSVLSRGGRKPK</sequence>
<proteinExistence type="predicted"/>
<protein>
    <submittedName>
        <fullName evidence="2">Uncharacterized protein</fullName>
    </submittedName>
</protein>
<dbReference type="AlphaFoldDB" id="A0A804N0N3"/>